<dbReference type="PROSITE" id="PS01314">
    <property type="entry name" value="UPF0047"/>
    <property type="match status" value="1"/>
</dbReference>
<comment type="similarity">
    <text evidence="1">Belongs to the UPF0047 family.</text>
</comment>
<accession>X1GLZ4</accession>
<dbReference type="AlphaFoldDB" id="X1GLZ4"/>
<reference evidence="2" key="1">
    <citation type="journal article" date="2014" name="Front. Microbiol.">
        <title>High frequency of phylogenetically diverse reductive dehalogenase-homologous genes in deep subseafloor sedimentary metagenomes.</title>
        <authorList>
            <person name="Kawai M."/>
            <person name="Futagami T."/>
            <person name="Toyoda A."/>
            <person name="Takaki Y."/>
            <person name="Nishi S."/>
            <person name="Hori S."/>
            <person name="Arai W."/>
            <person name="Tsubouchi T."/>
            <person name="Morono Y."/>
            <person name="Uchiyama I."/>
            <person name="Ito T."/>
            <person name="Fujiyama A."/>
            <person name="Inagaki F."/>
            <person name="Takami H."/>
        </authorList>
    </citation>
    <scope>NUCLEOTIDE SEQUENCE</scope>
    <source>
        <strain evidence="2">Expedition CK06-06</strain>
    </source>
</reference>
<comment type="caution">
    <text evidence="2">The sequence shown here is derived from an EMBL/GenBank/DDBJ whole genome shotgun (WGS) entry which is preliminary data.</text>
</comment>
<dbReference type="PANTHER" id="PTHR30615:SF8">
    <property type="entry name" value="UPF0047 PROTEIN C4A8.02C"/>
    <property type="match status" value="1"/>
</dbReference>
<dbReference type="InterPro" id="IPR001602">
    <property type="entry name" value="UPF0047_YjbQ-like"/>
</dbReference>
<gene>
    <name evidence="2" type="ORF">S03H2_17815</name>
</gene>
<dbReference type="EMBL" id="BARU01009210">
    <property type="protein sequence ID" value="GAH33988.1"/>
    <property type="molecule type" value="Genomic_DNA"/>
</dbReference>
<feature type="non-terminal residue" evidence="2">
    <location>
        <position position="1"/>
    </location>
</feature>
<evidence type="ECO:0000256" key="1">
    <source>
        <dbReference type="ARBA" id="ARBA00005534"/>
    </source>
</evidence>
<dbReference type="SUPFAM" id="SSF111038">
    <property type="entry name" value="YjbQ-like"/>
    <property type="match status" value="1"/>
</dbReference>
<protein>
    <recommendedName>
        <fullName evidence="3">Secondary thiamine-phosphate synthase enzyme</fullName>
    </recommendedName>
</protein>
<name>X1GLZ4_9ZZZZ</name>
<evidence type="ECO:0008006" key="3">
    <source>
        <dbReference type="Google" id="ProtNLM"/>
    </source>
</evidence>
<dbReference type="NCBIfam" id="TIGR00149">
    <property type="entry name" value="TIGR00149_YjbQ"/>
    <property type="match status" value="1"/>
</dbReference>
<sequence>INEDADPNVVRDLLMELNKIVPFSDGYAHGEGNSAAHIKSTLVGSSLGLPVSGGRLVLGTWQGIYFCEFDGPRSRSVQMQIVGTAAS</sequence>
<proteinExistence type="inferred from homology"/>
<dbReference type="PANTHER" id="PTHR30615">
    <property type="entry name" value="UNCHARACTERIZED PROTEIN YJBQ-RELATED"/>
    <property type="match status" value="1"/>
</dbReference>
<organism evidence="2">
    <name type="scientific">marine sediment metagenome</name>
    <dbReference type="NCBI Taxonomy" id="412755"/>
    <lineage>
        <taxon>unclassified sequences</taxon>
        <taxon>metagenomes</taxon>
        <taxon>ecological metagenomes</taxon>
    </lineage>
</organism>
<dbReference type="InterPro" id="IPR035917">
    <property type="entry name" value="YjbQ-like_sf"/>
</dbReference>
<evidence type="ECO:0000313" key="2">
    <source>
        <dbReference type="EMBL" id="GAH33988.1"/>
    </source>
</evidence>
<dbReference type="Pfam" id="PF01894">
    <property type="entry name" value="YjbQ"/>
    <property type="match status" value="1"/>
</dbReference>
<dbReference type="Gene3D" id="2.60.120.460">
    <property type="entry name" value="YjbQ-like"/>
    <property type="match status" value="1"/>
</dbReference>